<sequence>MEKADVKYQARLIEIVKEEKEKNATFNEKSPRFSIKNALKFLSPIFETFLLSLVIVITFSHSVIYPFLIGVVLICASTLYVACRYEKTIILLNAIREGEAEQQRIMKFN</sequence>
<keyword evidence="1" id="KW-0472">Membrane</keyword>
<organism evidence="2 3">
    <name type="scientific">Plasmodium inui San Antonio 1</name>
    <dbReference type="NCBI Taxonomy" id="1237626"/>
    <lineage>
        <taxon>Eukaryota</taxon>
        <taxon>Sar</taxon>
        <taxon>Alveolata</taxon>
        <taxon>Apicomplexa</taxon>
        <taxon>Aconoidasida</taxon>
        <taxon>Haemosporida</taxon>
        <taxon>Plasmodiidae</taxon>
        <taxon>Plasmodium</taxon>
        <taxon>Plasmodium (Plasmodium)</taxon>
    </lineage>
</organism>
<name>W6ZXY0_9APIC</name>
<reference evidence="2 3" key="1">
    <citation type="submission" date="2013-02" db="EMBL/GenBank/DDBJ databases">
        <title>The Genome Sequence of Plasmodium inui San Antonio 1.</title>
        <authorList>
            <consortium name="The Broad Institute Genome Sequencing Platform"/>
            <consortium name="The Broad Institute Genome Sequencing Center for Infectious Disease"/>
            <person name="Neafsey D."/>
            <person name="Cheeseman I."/>
            <person name="Volkman S."/>
            <person name="Adams J."/>
            <person name="Walker B."/>
            <person name="Young S.K."/>
            <person name="Zeng Q."/>
            <person name="Gargeya S."/>
            <person name="Fitzgerald M."/>
            <person name="Haas B."/>
            <person name="Abouelleil A."/>
            <person name="Alvarado L."/>
            <person name="Arachchi H.M."/>
            <person name="Berlin A.M."/>
            <person name="Chapman S.B."/>
            <person name="Dewar J."/>
            <person name="Goldberg J."/>
            <person name="Griggs A."/>
            <person name="Gujja S."/>
            <person name="Hansen M."/>
            <person name="Howarth C."/>
            <person name="Imamovic A."/>
            <person name="Larimer J."/>
            <person name="McCowan C."/>
            <person name="Murphy C."/>
            <person name="Neiman D."/>
            <person name="Pearson M."/>
            <person name="Priest M."/>
            <person name="Roberts A."/>
            <person name="Saif S."/>
            <person name="Shea T."/>
            <person name="Sisk P."/>
            <person name="Sykes S."/>
            <person name="Wortman J."/>
            <person name="Nusbaum C."/>
            <person name="Birren B."/>
        </authorList>
    </citation>
    <scope>NUCLEOTIDE SEQUENCE [LARGE SCALE GENOMIC DNA]</scope>
    <source>
        <strain evidence="2 3">San Antonio 1</strain>
    </source>
</reference>
<gene>
    <name evidence="2" type="ORF">C922_05440</name>
</gene>
<keyword evidence="1" id="KW-1133">Transmembrane helix</keyword>
<dbReference type="OrthoDB" id="10654871at2759"/>
<dbReference type="GeneID" id="20040714"/>
<dbReference type="AlphaFoldDB" id="W6ZXY0"/>
<dbReference type="Proteomes" id="UP000030640">
    <property type="component" value="Unassembled WGS sequence"/>
</dbReference>
<proteinExistence type="predicted"/>
<keyword evidence="1" id="KW-0812">Transmembrane</keyword>
<evidence type="ECO:0000256" key="1">
    <source>
        <dbReference type="SAM" id="Phobius"/>
    </source>
</evidence>
<keyword evidence="3" id="KW-1185">Reference proteome</keyword>
<accession>W6ZXY0</accession>
<feature type="transmembrane region" description="Helical" evidence="1">
    <location>
        <begin position="38"/>
        <end position="57"/>
    </location>
</feature>
<dbReference type="VEuPathDB" id="PlasmoDB:C922_05440"/>
<dbReference type="RefSeq" id="XP_008819233.1">
    <property type="nucleotide sequence ID" value="XM_008821011.1"/>
</dbReference>
<evidence type="ECO:0000313" key="2">
    <source>
        <dbReference type="EMBL" id="EUD64173.1"/>
    </source>
</evidence>
<evidence type="ECO:0000313" key="3">
    <source>
        <dbReference type="Proteomes" id="UP000030640"/>
    </source>
</evidence>
<feature type="transmembrane region" description="Helical" evidence="1">
    <location>
        <begin position="63"/>
        <end position="83"/>
    </location>
</feature>
<dbReference type="EMBL" id="KI965532">
    <property type="protein sequence ID" value="EUD64173.1"/>
    <property type="molecule type" value="Genomic_DNA"/>
</dbReference>
<protein>
    <submittedName>
        <fullName evidence="2">Uncharacterized protein</fullName>
    </submittedName>
</protein>